<dbReference type="Pfam" id="PF22073">
    <property type="entry name" value="Cep192_D4"/>
    <property type="match status" value="2"/>
</dbReference>
<evidence type="ECO:0000259" key="6">
    <source>
        <dbReference type="PROSITE" id="PS50853"/>
    </source>
</evidence>
<dbReference type="InterPro" id="IPR003961">
    <property type="entry name" value="FN3_dom"/>
</dbReference>
<reference evidence="7" key="1">
    <citation type="journal article" date="2014" name="Int. J. Syst. Evol. Microbiol.">
        <title>Complete genome sequence of Corynebacterium casei LMG S-19264T (=DSM 44701T), isolated from a smear-ripened cheese.</title>
        <authorList>
            <consortium name="US DOE Joint Genome Institute (JGI-PGF)"/>
            <person name="Walter F."/>
            <person name="Albersmeier A."/>
            <person name="Kalinowski J."/>
            <person name="Ruckert C."/>
        </authorList>
    </citation>
    <scope>NUCLEOTIDE SEQUENCE</scope>
    <source>
        <strain evidence="7">CGMCC 1.15447</strain>
    </source>
</reference>
<dbReference type="InterPro" id="IPR013783">
    <property type="entry name" value="Ig-like_fold"/>
</dbReference>
<gene>
    <name evidence="7" type="ORF">GCM10011507_09550</name>
</gene>
<dbReference type="PROSITE" id="PS50853">
    <property type="entry name" value="FN3"/>
    <property type="match status" value="1"/>
</dbReference>
<sequence>MDFGTVAVGESVDSTVSVTNAGDTTANVTQVSIAGGSFSLVGGDNTPIAIPSGGTYAVKVAFTPSAASDYSGQLTMLDASAKPVAEVKMKGSGKGHQPGTTAAANPQLTVSTASLSFGSVTVGSATTQPVTLTSTGTTAVTVNAAAITGGGYSIVGGSFPVTLNPSQSLTVQVQFDPSATGSATGQLTITSNSSTGSTAGVTLSGTGTAAANPQLTVSTASLSFGSVTVGSATTQPVTLTSTGTTAVTVNAAAITGGGYSIVGGSFPVTLNPSQSLTVQVQFDPSATGSATGQLTITSNSSTGSTAGVTLSGTGTAAAHEVDLSWTAPTTSTDPVAGYHIYRSSGSGVFALINSGLDVPTAYADNTVVSGATYTYYVTSVDYNGIESDPSNQASFTIP</sequence>
<dbReference type="CDD" id="cd00063">
    <property type="entry name" value="FN3"/>
    <property type="match status" value="1"/>
</dbReference>
<reference evidence="7" key="2">
    <citation type="submission" date="2020-09" db="EMBL/GenBank/DDBJ databases">
        <authorList>
            <person name="Sun Q."/>
            <person name="Zhou Y."/>
        </authorList>
    </citation>
    <scope>NUCLEOTIDE SEQUENCE</scope>
    <source>
        <strain evidence="7">CGMCC 1.15447</strain>
    </source>
</reference>
<keyword evidence="3" id="KW-0963">Cytoplasm</keyword>
<keyword evidence="5" id="KW-0966">Cell projection</keyword>
<evidence type="ECO:0000313" key="7">
    <source>
        <dbReference type="EMBL" id="GGA60066.1"/>
    </source>
</evidence>
<dbReference type="InterPro" id="IPR036116">
    <property type="entry name" value="FN3_sf"/>
</dbReference>
<evidence type="ECO:0000256" key="2">
    <source>
        <dbReference type="ARBA" id="ARBA00004496"/>
    </source>
</evidence>
<dbReference type="NCBIfam" id="NF012200">
    <property type="entry name" value="choice_anch_D"/>
    <property type="match status" value="3"/>
</dbReference>
<protein>
    <recommendedName>
        <fullName evidence="6">Fibronectin type-III domain-containing protein</fullName>
    </recommendedName>
</protein>
<evidence type="ECO:0000256" key="3">
    <source>
        <dbReference type="ARBA" id="ARBA00022490"/>
    </source>
</evidence>
<keyword evidence="4" id="KW-0969">Cilium</keyword>
<dbReference type="InterPro" id="IPR053879">
    <property type="entry name" value="HYDIN_VesB_CFA65-like_Ig"/>
</dbReference>
<proteinExistence type="predicted"/>
<organism evidence="7 8">
    <name type="scientific">Edaphobacter acidisoli</name>
    <dbReference type="NCBI Taxonomy" id="2040573"/>
    <lineage>
        <taxon>Bacteria</taxon>
        <taxon>Pseudomonadati</taxon>
        <taxon>Acidobacteriota</taxon>
        <taxon>Terriglobia</taxon>
        <taxon>Terriglobales</taxon>
        <taxon>Acidobacteriaceae</taxon>
        <taxon>Edaphobacter</taxon>
    </lineage>
</organism>
<evidence type="ECO:0000256" key="4">
    <source>
        <dbReference type="ARBA" id="ARBA00023069"/>
    </source>
</evidence>
<evidence type="ECO:0000313" key="8">
    <source>
        <dbReference type="Proteomes" id="UP000648801"/>
    </source>
</evidence>
<dbReference type="InterPro" id="IPR054090">
    <property type="entry name" value="Cep192_Spd-2-like_dom"/>
</dbReference>
<dbReference type="AlphaFoldDB" id="A0A916RKJ4"/>
<dbReference type="EMBL" id="BMJB01000001">
    <property type="protein sequence ID" value="GGA60066.1"/>
    <property type="molecule type" value="Genomic_DNA"/>
</dbReference>
<comment type="subcellular location">
    <subcellularLocation>
        <location evidence="1">Cell projection</location>
        <location evidence="1">Cilium</location>
    </subcellularLocation>
    <subcellularLocation>
        <location evidence="2">Cytoplasm</location>
    </subcellularLocation>
</comment>
<feature type="domain" description="Fibronectin type-III" evidence="6">
    <location>
        <begin position="304"/>
        <end position="398"/>
    </location>
</feature>
<accession>A0A916RKJ4</accession>
<evidence type="ECO:0000256" key="5">
    <source>
        <dbReference type="ARBA" id="ARBA00023273"/>
    </source>
</evidence>
<dbReference type="Gene3D" id="2.60.40.10">
    <property type="entry name" value="Immunoglobulins"/>
    <property type="match status" value="4"/>
</dbReference>
<dbReference type="PANTHER" id="PTHR22538:SF0">
    <property type="entry name" value="CILIA- AND FLAGELLA-ASSOCIATED PROTEIN 74"/>
    <property type="match status" value="1"/>
</dbReference>
<keyword evidence="8" id="KW-1185">Reference proteome</keyword>
<dbReference type="GO" id="GO:0005737">
    <property type="term" value="C:cytoplasm"/>
    <property type="evidence" value="ECO:0007669"/>
    <property type="project" value="UniProtKB-SubCell"/>
</dbReference>
<name>A0A916RKJ4_9BACT</name>
<dbReference type="SUPFAM" id="SSF49265">
    <property type="entry name" value="Fibronectin type III"/>
    <property type="match status" value="1"/>
</dbReference>
<dbReference type="Pfam" id="PF22544">
    <property type="entry name" value="HYDIN_VesB_CFA65-like_Ig"/>
    <property type="match status" value="1"/>
</dbReference>
<evidence type="ECO:0000256" key="1">
    <source>
        <dbReference type="ARBA" id="ARBA00004138"/>
    </source>
</evidence>
<dbReference type="PANTHER" id="PTHR22538">
    <property type="entry name" value="CILIA- AND FLAGELLA-ASSOCIATED PROTEIN 74"/>
    <property type="match status" value="1"/>
</dbReference>
<dbReference type="Proteomes" id="UP000648801">
    <property type="component" value="Unassembled WGS sequence"/>
</dbReference>
<comment type="caution">
    <text evidence="7">The sequence shown here is derived from an EMBL/GenBank/DDBJ whole genome shotgun (WGS) entry which is preliminary data.</text>
</comment>